<dbReference type="EMBL" id="FUEG01000002">
    <property type="protein sequence ID" value="SJK99625.1"/>
    <property type="molecule type" value="Genomic_DNA"/>
</dbReference>
<proteinExistence type="predicted"/>
<protein>
    <submittedName>
        <fullName evidence="1">Uncharacterized protein</fullName>
    </submittedName>
</protein>
<dbReference type="Proteomes" id="UP000219338">
    <property type="component" value="Unassembled WGS sequence"/>
</dbReference>
<dbReference type="STRING" id="47428.A0A284QT23"/>
<evidence type="ECO:0000313" key="1">
    <source>
        <dbReference type="EMBL" id="SJK99625.1"/>
    </source>
</evidence>
<keyword evidence="2" id="KW-1185">Reference proteome</keyword>
<organism evidence="1 2">
    <name type="scientific">Armillaria ostoyae</name>
    <name type="common">Armillaria root rot fungus</name>
    <dbReference type="NCBI Taxonomy" id="47428"/>
    <lineage>
        <taxon>Eukaryota</taxon>
        <taxon>Fungi</taxon>
        <taxon>Dikarya</taxon>
        <taxon>Basidiomycota</taxon>
        <taxon>Agaricomycotina</taxon>
        <taxon>Agaricomycetes</taxon>
        <taxon>Agaricomycetidae</taxon>
        <taxon>Agaricales</taxon>
        <taxon>Marasmiineae</taxon>
        <taxon>Physalacriaceae</taxon>
        <taxon>Armillaria</taxon>
    </lineage>
</organism>
<name>A0A284QT23_ARMOS</name>
<dbReference type="OrthoDB" id="2657661at2759"/>
<dbReference type="AlphaFoldDB" id="A0A284QT23"/>
<sequence>MTAEWGAFIQKLSTEWQEFVINATILLNANIAFLAIQSIDDSSVDKGCSPTQIASYVSMVKNRYKNCVYTTLESDFLHIQEGGFGWRLGLEILAIMYSLPRALLL</sequence>
<gene>
    <name evidence="1" type="ORF">ARMOST_02933</name>
</gene>
<accession>A0A284QT23</accession>
<evidence type="ECO:0000313" key="2">
    <source>
        <dbReference type="Proteomes" id="UP000219338"/>
    </source>
</evidence>
<reference evidence="2" key="1">
    <citation type="journal article" date="2017" name="Nat. Ecol. Evol.">
        <title>Genome expansion and lineage-specific genetic innovations in the forest pathogenic fungi Armillaria.</title>
        <authorList>
            <person name="Sipos G."/>
            <person name="Prasanna A.N."/>
            <person name="Walter M.C."/>
            <person name="O'Connor E."/>
            <person name="Balint B."/>
            <person name="Krizsan K."/>
            <person name="Kiss B."/>
            <person name="Hess J."/>
            <person name="Varga T."/>
            <person name="Slot J."/>
            <person name="Riley R."/>
            <person name="Boka B."/>
            <person name="Rigling D."/>
            <person name="Barry K."/>
            <person name="Lee J."/>
            <person name="Mihaltcheva S."/>
            <person name="LaButti K."/>
            <person name="Lipzen A."/>
            <person name="Waldron R."/>
            <person name="Moloney N.M."/>
            <person name="Sperisen C."/>
            <person name="Kredics L."/>
            <person name="Vagvoelgyi C."/>
            <person name="Patrignani A."/>
            <person name="Fitzpatrick D."/>
            <person name="Nagy I."/>
            <person name="Doyle S."/>
            <person name="Anderson J.B."/>
            <person name="Grigoriev I.V."/>
            <person name="Gueldener U."/>
            <person name="Muensterkoetter M."/>
            <person name="Nagy L.G."/>
        </authorList>
    </citation>
    <scope>NUCLEOTIDE SEQUENCE [LARGE SCALE GENOMIC DNA]</scope>
    <source>
        <strain evidence="2">C18/9</strain>
    </source>
</reference>